<feature type="compositionally biased region" description="Low complexity" evidence="1">
    <location>
        <begin position="24"/>
        <end position="35"/>
    </location>
</feature>
<evidence type="ECO:0000313" key="3">
    <source>
        <dbReference type="Proteomes" id="UP001283361"/>
    </source>
</evidence>
<protein>
    <submittedName>
        <fullName evidence="2">Uncharacterized protein</fullName>
    </submittedName>
</protein>
<gene>
    <name evidence="2" type="ORF">RRG08_037689</name>
</gene>
<evidence type="ECO:0000313" key="2">
    <source>
        <dbReference type="EMBL" id="KAK3782686.1"/>
    </source>
</evidence>
<organism evidence="2 3">
    <name type="scientific">Elysia crispata</name>
    <name type="common">lettuce slug</name>
    <dbReference type="NCBI Taxonomy" id="231223"/>
    <lineage>
        <taxon>Eukaryota</taxon>
        <taxon>Metazoa</taxon>
        <taxon>Spiralia</taxon>
        <taxon>Lophotrochozoa</taxon>
        <taxon>Mollusca</taxon>
        <taxon>Gastropoda</taxon>
        <taxon>Heterobranchia</taxon>
        <taxon>Euthyneura</taxon>
        <taxon>Panpulmonata</taxon>
        <taxon>Sacoglossa</taxon>
        <taxon>Placobranchoidea</taxon>
        <taxon>Plakobranchidae</taxon>
        <taxon>Elysia</taxon>
    </lineage>
</organism>
<reference evidence="2" key="1">
    <citation type="journal article" date="2023" name="G3 (Bethesda)">
        <title>A reference genome for the long-term kleptoplast-retaining sea slug Elysia crispata morphotype clarki.</title>
        <authorList>
            <person name="Eastman K.E."/>
            <person name="Pendleton A.L."/>
            <person name="Shaikh M.A."/>
            <person name="Suttiyut T."/>
            <person name="Ogas R."/>
            <person name="Tomko P."/>
            <person name="Gavelis G."/>
            <person name="Widhalm J.R."/>
            <person name="Wisecaver J.H."/>
        </authorList>
    </citation>
    <scope>NUCLEOTIDE SEQUENCE</scope>
    <source>
        <strain evidence="2">ECLA1</strain>
    </source>
</reference>
<dbReference type="AlphaFoldDB" id="A0AAE1DTP6"/>
<feature type="compositionally biased region" description="Polar residues" evidence="1">
    <location>
        <begin position="7"/>
        <end position="23"/>
    </location>
</feature>
<feature type="region of interest" description="Disordered" evidence="1">
    <location>
        <begin position="1"/>
        <end position="126"/>
    </location>
</feature>
<sequence length="126" mass="14132">MMARLSASATTTPRPSVRADTTNKSIKISQSSFSSEFPETRGAERTSCLDMETRENPQRPTVTVLSNEWKHSRKRSRTKDHDRMHWVGLAARPVHDSLSPGGCGQWVKPQDEESRSALRGPMIDPL</sequence>
<dbReference type="EMBL" id="JAWDGP010002489">
    <property type="protein sequence ID" value="KAK3782686.1"/>
    <property type="molecule type" value="Genomic_DNA"/>
</dbReference>
<evidence type="ECO:0000256" key="1">
    <source>
        <dbReference type="SAM" id="MobiDB-lite"/>
    </source>
</evidence>
<proteinExistence type="predicted"/>
<comment type="caution">
    <text evidence="2">The sequence shown here is derived from an EMBL/GenBank/DDBJ whole genome shotgun (WGS) entry which is preliminary data.</text>
</comment>
<accession>A0AAE1DTP6</accession>
<dbReference type="Proteomes" id="UP001283361">
    <property type="component" value="Unassembled WGS sequence"/>
</dbReference>
<name>A0AAE1DTP6_9GAST</name>
<keyword evidence="3" id="KW-1185">Reference proteome</keyword>